<feature type="region of interest" description="Disordered" evidence="3">
    <location>
        <begin position="1"/>
        <end position="25"/>
    </location>
</feature>
<evidence type="ECO:0000256" key="2">
    <source>
        <dbReference type="ARBA" id="ARBA00023315"/>
    </source>
</evidence>
<dbReference type="PANTHER" id="PTHR10434">
    <property type="entry name" value="1-ACYL-SN-GLYCEROL-3-PHOSPHATE ACYLTRANSFERASE"/>
    <property type="match status" value="1"/>
</dbReference>
<protein>
    <submittedName>
        <fullName evidence="5">Acyl-CoA:1-acyl-sn-glycerol-3-phosphate acyltransferase</fullName>
        <ecNumber evidence="5">2.3.1.51</ecNumber>
    </submittedName>
</protein>
<dbReference type="AlphaFoldDB" id="A0A6J4IPL1"/>
<dbReference type="EMBL" id="CADCTO010000284">
    <property type="protein sequence ID" value="CAA9256548.1"/>
    <property type="molecule type" value="Genomic_DNA"/>
</dbReference>
<sequence>MSGPAAEPAAGPAPPPAGRNAEKPVRRTPDTYWLLEGATLLLFDALGGLYVKGEENVPETGPVLLVANHTSYLDPPAIGDASPRRVVFMAKHELFRVKGLGYLLRGVDAFPVRRGEPDRSAFKTVLAMLEEGRVVCIFPEGGRQKNGQLGEAEPGAALFALKTGCPVVPVFVEGTDRMLDDRGRLHRGRVTVTFGAAFTFPKGRADRETLDASGRRLMEAIARTRDERVDAPVRRIRAHWTRKAREGSRSRRQP</sequence>
<gene>
    <name evidence="5" type="ORF">AVDCRST_MAG63-2204</name>
</gene>
<dbReference type="EC" id="2.3.1.51" evidence="5"/>
<dbReference type="SUPFAM" id="SSF69593">
    <property type="entry name" value="Glycerol-3-phosphate (1)-acyltransferase"/>
    <property type="match status" value="1"/>
</dbReference>
<dbReference type="GO" id="GO:0006654">
    <property type="term" value="P:phosphatidic acid biosynthetic process"/>
    <property type="evidence" value="ECO:0007669"/>
    <property type="project" value="TreeGrafter"/>
</dbReference>
<keyword evidence="1 5" id="KW-0808">Transferase</keyword>
<dbReference type="GO" id="GO:0003841">
    <property type="term" value="F:1-acylglycerol-3-phosphate O-acyltransferase activity"/>
    <property type="evidence" value="ECO:0007669"/>
    <property type="project" value="UniProtKB-EC"/>
</dbReference>
<organism evidence="5">
    <name type="scientific">uncultured Armatimonadetes bacterium</name>
    <dbReference type="NCBI Taxonomy" id="157466"/>
    <lineage>
        <taxon>Bacteria</taxon>
        <taxon>Bacillati</taxon>
        <taxon>Armatimonadota</taxon>
        <taxon>environmental samples</taxon>
    </lineage>
</organism>
<evidence type="ECO:0000259" key="4">
    <source>
        <dbReference type="SMART" id="SM00563"/>
    </source>
</evidence>
<name>A0A6J4IPL1_9BACT</name>
<keyword evidence="2 5" id="KW-0012">Acyltransferase</keyword>
<dbReference type="CDD" id="cd07989">
    <property type="entry name" value="LPLAT_AGPAT-like"/>
    <property type="match status" value="1"/>
</dbReference>
<dbReference type="Pfam" id="PF01553">
    <property type="entry name" value="Acyltransferase"/>
    <property type="match status" value="1"/>
</dbReference>
<evidence type="ECO:0000256" key="1">
    <source>
        <dbReference type="ARBA" id="ARBA00022679"/>
    </source>
</evidence>
<dbReference type="InterPro" id="IPR002123">
    <property type="entry name" value="Plipid/glycerol_acylTrfase"/>
</dbReference>
<feature type="compositionally biased region" description="Low complexity" evidence="3">
    <location>
        <begin position="1"/>
        <end position="10"/>
    </location>
</feature>
<dbReference type="SMART" id="SM00563">
    <property type="entry name" value="PlsC"/>
    <property type="match status" value="1"/>
</dbReference>
<reference evidence="5" key="1">
    <citation type="submission" date="2020-02" db="EMBL/GenBank/DDBJ databases">
        <authorList>
            <person name="Meier V. D."/>
        </authorList>
    </citation>
    <scope>NUCLEOTIDE SEQUENCE</scope>
    <source>
        <strain evidence="5">AVDCRST_MAG63</strain>
    </source>
</reference>
<dbReference type="PANTHER" id="PTHR10434:SF40">
    <property type="entry name" value="1-ACYL-SN-GLYCEROL-3-PHOSPHATE ACYLTRANSFERASE"/>
    <property type="match status" value="1"/>
</dbReference>
<proteinExistence type="predicted"/>
<evidence type="ECO:0000313" key="5">
    <source>
        <dbReference type="EMBL" id="CAA9256548.1"/>
    </source>
</evidence>
<evidence type="ECO:0000256" key="3">
    <source>
        <dbReference type="SAM" id="MobiDB-lite"/>
    </source>
</evidence>
<feature type="domain" description="Phospholipid/glycerol acyltransferase" evidence="4">
    <location>
        <begin position="63"/>
        <end position="175"/>
    </location>
</feature>
<accession>A0A6J4IPL1</accession>